<dbReference type="Proteomes" id="UP000006666">
    <property type="component" value="Chromosome"/>
</dbReference>
<feature type="signal peptide" evidence="2">
    <location>
        <begin position="1"/>
        <end position="24"/>
    </location>
</feature>
<dbReference type="PROSITE" id="PS51257">
    <property type="entry name" value="PROKAR_LIPOPROTEIN"/>
    <property type="match status" value="1"/>
</dbReference>
<dbReference type="KEGG" id="kse:Ksed_23010"/>
<reference evidence="3 4" key="1">
    <citation type="journal article" date="2009" name="Stand. Genomic Sci.">
        <title>Complete genome sequence of Kytococcus sedentarius type strain (541).</title>
        <authorList>
            <person name="Sims D."/>
            <person name="Brettin T."/>
            <person name="Detter J.C."/>
            <person name="Han C."/>
            <person name="Lapidus A."/>
            <person name="Copeland A."/>
            <person name="Glavina Del Rio T."/>
            <person name="Nolan M."/>
            <person name="Chen F."/>
            <person name="Lucas S."/>
            <person name="Tice H."/>
            <person name="Cheng J.F."/>
            <person name="Bruce D."/>
            <person name="Goodwin L."/>
            <person name="Pitluck S."/>
            <person name="Ovchinnikova G."/>
            <person name="Pati A."/>
            <person name="Ivanova N."/>
            <person name="Mavrommatis K."/>
            <person name="Chen A."/>
            <person name="Palaniappan K."/>
            <person name="D'haeseleer P."/>
            <person name="Chain P."/>
            <person name="Bristow J."/>
            <person name="Eisen J.A."/>
            <person name="Markowitz V."/>
            <person name="Hugenholtz P."/>
            <person name="Schneider S."/>
            <person name="Goker M."/>
            <person name="Pukall R."/>
            <person name="Kyrpides N.C."/>
            <person name="Klenk H.P."/>
        </authorList>
    </citation>
    <scope>NUCLEOTIDE SEQUENCE [LARGE SCALE GENOMIC DNA]</scope>
    <source>
        <strain evidence="4">ATCC 14392 / DSM 20547 / JCM 11482 / CCUG 33030 / NBRC 15357 / NCTC 11040 / CCM 314 / 541</strain>
    </source>
</reference>
<dbReference type="AlphaFoldDB" id="C7NM28"/>
<protein>
    <submittedName>
        <fullName evidence="3">Uncharacterized protein</fullName>
    </submittedName>
</protein>
<organism evidence="3 4">
    <name type="scientific">Kytococcus sedentarius (strain ATCC 14392 / DSM 20547 / JCM 11482 / CCUG 33030 / NBRC 15357 / NCTC 11040 / CCM 314 / 541)</name>
    <name type="common">Micrococcus sedentarius</name>
    <dbReference type="NCBI Taxonomy" id="478801"/>
    <lineage>
        <taxon>Bacteria</taxon>
        <taxon>Bacillati</taxon>
        <taxon>Actinomycetota</taxon>
        <taxon>Actinomycetes</taxon>
        <taxon>Micrococcales</taxon>
        <taxon>Kytococcaceae</taxon>
        <taxon>Kytococcus</taxon>
    </lineage>
</organism>
<feature type="region of interest" description="Disordered" evidence="1">
    <location>
        <begin position="31"/>
        <end position="62"/>
    </location>
</feature>
<evidence type="ECO:0000313" key="3">
    <source>
        <dbReference type="EMBL" id="ACV07277.1"/>
    </source>
</evidence>
<feature type="chain" id="PRO_5038805060" evidence="2">
    <location>
        <begin position="25"/>
        <end position="354"/>
    </location>
</feature>
<gene>
    <name evidence="3" type="ordered locus">Ksed_23010</name>
</gene>
<evidence type="ECO:0000256" key="1">
    <source>
        <dbReference type="SAM" id="MobiDB-lite"/>
    </source>
</evidence>
<proteinExistence type="predicted"/>
<sequence>MGNTPRRRTVGPLSIATASCVALALAGCTTTDGEEEVRSSDATESPQPLGSAQPPPATETPTEAVTLPGVAVWASPEVVVVLDAEPRIPTITGFSLAGEELWTHTLDIDRVGIHAVWEAGDHLAARGVRLGDDADPGSADIALLDPSTGEIAAAEVDGKPTGGHPSVLDELQRHTADWKTAAGEVEQDPANAGAIMERGLPFTPLALLRQDDITVTNLATGQSADVDCPGLSTTSAHLTLQPAQGAYTIVDGQAVIDAESLEVTCFDIDEDTPAGVDDVSEGGRVAYRAAPHETTGGGEQVVVELDGTVLWGSEPPGEPERQVRGLRFVDEDTLAVTTTLDDEVSTRIQDIDAG</sequence>
<keyword evidence="4" id="KW-1185">Reference proteome</keyword>
<keyword evidence="2" id="KW-0732">Signal</keyword>
<dbReference type="RefSeq" id="WP_015780208.1">
    <property type="nucleotide sequence ID" value="NC_013169.1"/>
</dbReference>
<evidence type="ECO:0000256" key="2">
    <source>
        <dbReference type="SAM" id="SignalP"/>
    </source>
</evidence>
<name>C7NM28_KYTSD</name>
<dbReference type="EMBL" id="CP001686">
    <property type="protein sequence ID" value="ACV07277.1"/>
    <property type="molecule type" value="Genomic_DNA"/>
</dbReference>
<accession>C7NM28</accession>
<evidence type="ECO:0000313" key="4">
    <source>
        <dbReference type="Proteomes" id="UP000006666"/>
    </source>
</evidence>
<dbReference type="HOGENOM" id="CLU_782529_0_0_11"/>